<keyword evidence="5 7" id="KW-1133">Transmembrane helix</keyword>
<name>A0A4U6Q984_9ACTN</name>
<dbReference type="Gene3D" id="1.10.3720.10">
    <property type="entry name" value="MetI-like"/>
    <property type="match status" value="1"/>
</dbReference>
<dbReference type="Pfam" id="PF00528">
    <property type="entry name" value="BPD_transp_1"/>
    <property type="match status" value="1"/>
</dbReference>
<proteinExistence type="inferred from homology"/>
<dbReference type="SUPFAM" id="SSF161098">
    <property type="entry name" value="MetI-like"/>
    <property type="match status" value="1"/>
</dbReference>
<protein>
    <submittedName>
        <fullName evidence="9">ABC transporter permease</fullName>
    </submittedName>
</protein>
<accession>A0A4U6Q984</accession>
<dbReference type="AlphaFoldDB" id="A0A4U6Q984"/>
<organism evidence="9 10">
    <name type="scientific">Nakamurella flava</name>
    <dbReference type="NCBI Taxonomy" id="2576308"/>
    <lineage>
        <taxon>Bacteria</taxon>
        <taxon>Bacillati</taxon>
        <taxon>Actinomycetota</taxon>
        <taxon>Actinomycetes</taxon>
        <taxon>Nakamurellales</taxon>
        <taxon>Nakamurellaceae</taxon>
        <taxon>Nakamurella</taxon>
    </lineage>
</organism>
<dbReference type="EMBL" id="SZZH01000007">
    <property type="protein sequence ID" value="TKV56451.1"/>
    <property type="molecule type" value="Genomic_DNA"/>
</dbReference>
<feature type="domain" description="ABC transmembrane type-1" evidence="8">
    <location>
        <begin position="66"/>
        <end position="256"/>
    </location>
</feature>
<feature type="transmembrane region" description="Helical" evidence="7">
    <location>
        <begin position="178"/>
        <end position="200"/>
    </location>
</feature>
<evidence type="ECO:0000256" key="1">
    <source>
        <dbReference type="ARBA" id="ARBA00004651"/>
    </source>
</evidence>
<comment type="caution">
    <text evidence="9">The sequence shown here is derived from an EMBL/GenBank/DDBJ whole genome shotgun (WGS) entry which is preliminary data.</text>
</comment>
<keyword evidence="6 7" id="KW-0472">Membrane</keyword>
<feature type="transmembrane region" description="Helical" evidence="7">
    <location>
        <begin position="105"/>
        <end position="125"/>
    </location>
</feature>
<dbReference type="Proteomes" id="UP000306985">
    <property type="component" value="Unassembled WGS sequence"/>
</dbReference>
<comment type="subcellular location">
    <subcellularLocation>
        <location evidence="1 7">Cell membrane</location>
        <topology evidence="1 7">Multi-pass membrane protein</topology>
    </subcellularLocation>
</comment>
<dbReference type="GO" id="GO:0055085">
    <property type="term" value="P:transmembrane transport"/>
    <property type="evidence" value="ECO:0007669"/>
    <property type="project" value="InterPro"/>
</dbReference>
<keyword evidence="3" id="KW-1003">Cell membrane</keyword>
<dbReference type="PANTHER" id="PTHR43386">
    <property type="entry name" value="OLIGOPEPTIDE TRANSPORT SYSTEM PERMEASE PROTEIN APPC"/>
    <property type="match status" value="1"/>
</dbReference>
<evidence type="ECO:0000259" key="8">
    <source>
        <dbReference type="PROSITE" id="PS50928"/>
    </source>
</evidence>
<reference evidence="9 10" key="1">
    <citation type="submission" date="2019-05" db="EMBL/GenBank/DDBJ databases">
        <title>Nakamurella sp. N5BH11, whole genome shotgun sequence.</title>
        <authorList>
            <person name="Tuo L."/>
        </authorList>
    </citation>
    <scope>NUCLEOTIDE SEQUENCE [LARGE SCALE GENOMIC DNA]</scope>
    <source>
        <strain evidence="9 10">N5BH11</strain>
    </source>
</reference>
<feature type="transmembrane region" description="Helical" evidence="7">
    <location>
        <begin position="237"/>
        <end position="256"/>
    </location>
</feature>
<dbReference type="OrthoDB" id="6637947at2"/>
<dbReference type="PROSITE" id="PS50928">
    <property type="entry name" value="ABC_TM1"/>
    <property type="match status" value="1"/>
</dbReference>
<evidence type="ECO:0000256" key="7">
    <source>
        <dbReference type="RuleBase" id="RU363032"/>
    </source>
</evidence>
<evidence type="ECO:0000256" key="6">
    <source>
        <dbReference type="ARBA" id="ARBA00023136"/>
    </source>
</evidence>
<evidence type="ECO:0000256" key="4">
    <source>
        <dbReference type="ARBA" id="ARBA00022692"/>
    </source>
</evidence>
<gene>
    <name evidence="9" type="ORF">FDO65_20350</name>
</gene>
<evidence type="ECO:0000256" key="5">
    <source>
        <dbReference type="ARBA" id="ARBA00022989"/>
    </source>
</evidence>
<evidence type="ECO:0000256" key="3">
    <source>
        <dbReference type="ARBA" id="ARBA00022475"/>
    </source>
</evidence>
<evidence type="ECO:0000256" key="2">
    <source>
        <dbReference type="ARBA" id="ARBA00022448"/>
    </source>
</evidence>
<dbReference type="GO" id="GO:0005886">
    <property type="term" value="C:plasma membrane"/>
    <property type="evidence" value="ECO:0007669"/>
    <property type="project" value="UniProtKB-SubCell"/>
</dbReference>
<feature type="transmembrane region" description="Helical" evidence="7">
    <location>
        <begin position="131"/>
        <end position="149"/>
    </location>
</feature>
<keyword evidence="2 7" id="KW-0813">Transport</keyword>
<feature type="transmembrane region" description="Helical" evidence="7">
    <location>
        <begin position="70"/>
        <end position="93"/>
    </location>
</feature>
<comment type="similarity">
    <text evidence="7">Belongs to the binding-protein-dependent transport system permease family.</text>
</comment>
<dbReference type="InterPro" id="IPR000515">
    <property type="entry name" value="MetI-like"/>
</dbReference>
<dbReference type="InterPro" id="IPR050366">
    <property type="entry name" value="BP-dependent_transpt_permease"/>
</dbReference>
<keyword evidence="10" id="KW-1185">Reference proteome</keyword>
<keyword evidence="4 7" id="KW-0812">Transmembrane</keyword>
<sequence length="268" mass="28211">MFWVYVAVITVLALLSVLPGPIAALFGAGDPYACDISDSADPPRAGHPFGTDLQGCDIWSNVVYGTRTSLSIGLLTTAFALAVALVVGVLAGYRGGWVDAVLGRITTVFLGFPFILGAIIVLNSVGTRSVLVVSAVLALFSWPAMARLVRSSVRQVRDAEYVQCARAMGLTTGRILRCYVLPNTIGPVLAVATILVGGVIVAESTLTFLGVGLQAPSISWGLQLASAQARFQQYPSMLLFPGLFLSVTVIAIIALGDMVRDALDPRSR</sequence>
<dbReference type="InterPro" id="IPR035906">
    <property type="entry name" value="MetI-like_sf"/>
</dbReference>
<dbReference type="PANTHER" id="PTHR43386:SF6">
    <property type="entry name" value="ABC TRANSPORTER PERMEASE PROTEIN"/>
    <property type="match status" value="1"/>
</dbReference>
<evidence type="ECO:0000313" key="10">
    <source>
        <dbReference type="Proteomes" id="UP000306985"/>
    </source>
</evidence>
<evidence type="ECO:0000313" key="9">
    <source>
        <dbReference type="EMBL" id="TKV56451.1"/>
    </source>
</evidence>
<dbReference type="CDD" id="cd06261">
    <property type="entry name" value="TM_PBP2"/>
    <property type="match status" value="1"/>
</dbReference>